<reference evidence="1" key="2">
    <citation type="journal article" date="2021" name="PeerJ">
        <title>Extensive microbial diversity within the chicken gut microbiome revealed by metagenomics and culture.</title>
        <authorList>
            <person name="Gilroy R."/>
            <person name="Ravi A."/>
            <person name="Getino M."/>
            <person name="Pursley I."/>
            <person name="Horton D.L."/>
            <person name="Alikhan N.F."/>
            <person name="Baker D."/>
            <person name="Gharbi K."/>
            <person name="Hall N."/>
            <person name="Watson M."/>
            <person name="Adriaenssens E.M."/>
            <person name="Foster-Nyarko E."/>
            <person name="Jarju S."/>
            <person name="Secka A."/>
            <person name="Antonio M."/>
            <person name="Oren A."/>
            <person name="Chaudhuri R.R."/>
            <person name="La Ragione R."/>
            <person name="Hildebrand F."/>
            <person name="Pallen M.J."/>
        </authorList>
    </citation>
    <scope>NUCLEOTIDE SEQUENCE</scope>
    <source>
        <strain evidence="1">CHK195-26880</strain>
    </source>
</reference>
<dbReference type="Proteomes" id="UP000886833">
    <property type="component" value="Unassembled WGS sequence"/>
</dbReference>
<dbReference type="EMBL" id="DVKQ01000090">
    <property type="protein sequence ID" value="HIT38173.1"/>
    <property type="molecule type" value="Genomic_DNA"/>
</dbReference>
<protein>
    <submittedName>
        <fullName evidence="1">DUF3006 domain-containing protein</fullName>
    </submittedName>
</protein>
<dbReference type="InterPro" id="IPR021377">
    <property type="entry name" value="DUF3006"/>
</dbReference>
<sequence>MDVIVDRVEGDYAVVEIDKGKMCNLPIELVPNVKEGDVVTITINKDKTEERKKTIEELMNSVFE</sequence>
<accession>A0A9D1KBC1</accession>
<organism evidence="1 2">
    <name type="scientific">Candidatus Onthousia faecipullorum</name>
    <dbReference type="NCBI Taxonomy" id="2840887"/>
    <lineage>
        <taxon>Bacteria</taxon>
        <taxon>Bacillati</taxon>
        <taxon>Bacillota</taxon>
        <taxon>Bacilli</taxon>
        <taxon>Candidatus Onthousia</taxon>
    </lineage>
</organism>
<gene>
    <name evidence="1" type="ORF">IAB59_06845</name>
</gene>
<comment type="caution">
    <text evidence="1">The sequence shown here is derived from an EMBL/GenBank/DDBJ whole genome shotgun (WGS) entry which is preliminary data.</text>
</comment>
<evidence type="ECO:0000313" key="2">
    <source>
        <dbReference type="Proteomes" id="UP000886833"/>
    </source>
</evidence>
<dbReference type="Gene3D" id="6.20.120.50">
    <property type="match status" value="1"/>
</dbReference>
<proteinExistence type="predicted"/>
<name>A0A9D1KBC1_9FIRM</name>
<dbReference type="AlphaFoldDB" id="A0A9D1KBC1"/>
<evidence type="ECO:0000313" key="1">
    <source>
        <dbReference type="EMBL" id="HIT38173.1"/>
    </source>
</evidence>
<dbReference type="Pfam" id="PF11213">
    <property type="entry name" value="DUF3006"/>
    <property type="match status" value="1"/>
</dbReference>
<reference evidence="1" key="1">
    <citation type="submission" date="2020-10" db="EMBL/GenBank/DDBJ databases">
        <authorList>
            <person name="Gilroy R."/>
        </authorList>
    </citation>
    <scope>NUCLEOTIDE SEQUENCE</scope>
    <source>
        <strain evidence="1">CHK195-26880</strain>
    </source>
</reference>